<sequence>MKLIKPKTTCWQCRLVSERVRAIVKKYAEYTKYSESEAVDMFLLFIFVQIKRIFQ</sequence>
<dbReference type="Proteomes" id="UP000823486">
    <property type="component" value="Unassembled WGS sequence"/>
</dbReference>
<evidence type="ECO:0000313" key="2">
    <source>
        <dbReference type="Proteomes" id="UP000823486"/>
    </source>
</evidence>
<accession>A0ABS2QG90</accession>
<evidence type="ECO:0000313" key="1">
    <source>
        <dbReference type="EMBL" id="MBM7692169.1"/>
    </source>
</evidence>
<organism evidence="1 2">
    <name type="scientific">Peribacillus deserti</name>
    <dbReference type="NCBI Taxonomy" id="673318"/>
    <lineage>
        <taxon>Bacteria</taxon>
        <taxon>Bacillati</taxon>
        <taxon>Bacillota</taxon>
        <taxon>Bacilli</taxon>
        <taxon>Bacillales</taxon>
        <taxon>Bacillaceae</taxon>
        <taxon>Peribacillus</taxon>
    </lineage>
</organism>
<gene>
    <name evidence="1" type="ORF">JOC77_001596</name>
</gene>
<comment type="caution">
    <text evidence="1">The sequence shown here is derived from an EMBL/GenBank/DDBJ whole genome shotgun (WGS) entry which is preliminary data.</text>
</comment>
<keyword evidence="2" id="KW-1185">Reference proteome</keyword>
<reference evidence="1 2" key="1">
    <citation type="submission" date="2021-01" db="EMBL/GenBank/DDBJ databases">
        <title>Genomic Encyclopedia of Type Strains, Phase IV (KMG-IV): sequencing the most valuable type-strain genomes for metagenomic binning, comparative biology and taxonomic classification.</title>
        <authorList>
            <person name="Goeker M."/>
        </authorList>
    </citation>
    <scope>NUCLEOTIDE SEQUENCE [LARGE SCALE GENOMIC DNA]</scope>
    <source>
        <strain evidence="1 2">DSM 105482</strain>
    </source>
</reference>
<protein>
    <submittedName>
        <fullName evidence="1">Uncharacterized protein</fullName>
    </submittedName>
</protein>
<proteinExistence type="predicted"/>
<dbReference type="EMBL" id="JAFBFI010000005">
    <property type="protein sequence ID" value="MBM7692169.1"/>
    <property type="molecule type" value="Genomic_DNA"/>
</dbReference>
<name>A0ABS2QG90_9BACI</name>